<dbReference type="PANTHER" id="PTHR30005:SF0">
    <property type="entry name" value="RETROGRADE REGULATION PROTEIN 2"/>
    <property type="match status" value="1"/>
</dbReference>
<dbReference type="AlphaFoldDB" id="A0A0R2MZH7"/>
<dbReference type="Pfam" id="PF21447">
    <property type="entry name" value="Ppx-GppA_III"/>
    <property type="match status" value="1"/>
</dbReference>
<dbReference type="Gene3D" id="1.10.3210.10">
    <property type="entry name" value="Hypothetical protein af1432"/>
    <property type="match status" value="1"/>
</dbReference>
<accession>A0A0R2MZH7</accession>
<name>A0A0R2MZH7_9LACO</name>
<feature type="domain" description="Ppx/GppA phosphatase N-terminal" evidence="2">
    <location>
        <begin position="29"/>
        <end position="300"/>
    </location>
</feature>
<dbReference type="InterPro" id="IPR050273">
    <property type="entry name" value="GppA/Ppx_hydrolase"/>
</dbReference>
<dbReference type="InterPro" id="IPR043129">
    <property type="entry name" value="ATPase_NBD"/>
</dbReference>
<evidence type="ECO:0000313" key="5">
    <source>
        <dbReference type="Proteomes" id="UP000050969"/>
    </source>
</evidence>
<dbReference type="GO" id="GO:0016462">
    <property type="term" value="F:pyrophosphatase activity"/>
    <property type="evidence" value="ECO:0007669"/>
    <property type="project" value="TreeGrafter"/>
</dbReference>
<dbReference type="PATRIC" id="fig|1293598.4.peg.53"/>
<dbReference type="STRING" id="1293598.IV56_GL000053"/>
<dbReference type="InterPro" id="IPR048950">
    <property type="entry name" value="Ppx_GppA_C"/>
</dbReference>
<dbReference type="SUPFAM" id="SSF53067">
    <property type="entry name" value="Actin-like ATPase domain"/>
    <property type="match status" value="2"/>
</dbReference>
<dbReference type="SUPFAM" id="SSF109604">
    <property type="entry name" value="HD-domain/PDEase-like"/>
    <property type="match status" value="1"/>
</dbReference>
<feature type="domain" description="Ppx/GppA phosphatase C-terminal" evidence="3">
    <location>
        <begin position="323"/>
        <end position="470"/>
    </location>
</feature>
<sequence>MLGMAKATQGFVVIGAQNVFFSITNLRTLTEIERGKYPIGLGEDVFVNEVISPETVDTIVSALLAIQQLFTDYGVETIHVVGSHSVFEAPNAEFVRDQLLNRTGWQVSHLSLSEEAFYRNQAVMARFPNFEAVTQTGTVLIDVSSGSVELTTFANGEFGFSRNFSLGPLRVYEVMRDVQRTEPNYVEILRDFIDSRLIDFMRLLPDDVTYTNMILMGSSLSVLETLIPTGQNAVAATRERFETLYDQVIHASDQFLMEQYDLPLNQVSQVLPIVLLINRLVQTLHSQTIFVSNLKLLDGVEINASLVQGYKAVSFDPNEEIITSAQNLASRYQVDQKHMATTVDFALTLFDRLKKMHGMSKRDRLLLQVAATVNDIGSYIDTHLHYAHSDYLIAASEIIGLTATEHQMVGTIAHFHSSDTPQTDLANLPEVNAVDRLRIAKLSALLRVADSLDASRQQKIQELSVSLRPDTVVLSARANDDIELERWTLALKGQFFTQVFGREIELKRRNTR</sequence>
<dbReference type="Proteomes" id="UP000050969">
    <property type="component" value="Unassembled WGS sequence"/>
</dbReference>
<comment type="caution">
    <text evidence="4">The sequence shown here is derived from an EMBL/GenBank/DDBJ whole genome shotgun (WGS) entry which is preliminary data.</text>
</comment>
<evidence type="ECO:0000256" key="1">
    <source>
        <dbReference type="ARBA" id="ARBA00007125"/>
    </source>
</evidence>
<keyword evidence="5" id="KW-1185">Reference proteome</keyword>
<organism evidence="4 5">
    <name type="scientific">Lacticaseibacillus saniviri JCM 17471 = DSM 24301</name>
    <dbReference type="NCBI Taxonomy" id="1293598"/>
    <lineage>
        <taxon>Bacteria</taxon>
        <taxon>Bacillati</taxon>
        <taxon>Bacillota</taxon>
        <taxon>Bacilli</taxon>
        <taxon>Lactobacillales</taxon>
        <taxon>Lactobacillaceae</taxon>
        <taxon>Lacticaseibacillus</taxon>
    </lineage>
</organism>
<reference evidence="4 5" key="1">
    <citation type="journal article" date="2015" name="Genome Announc.">
        <title>Expanding the biotechnology potential of lactobacilli through comparative genomics of 213 strains and associated genera.</title>
        <authorList>
            <person name="Sun Z."/>
            <person name="Harris H.M."/>
            <person name="McCann A."/>
            <person name="Guo C."/>
            <person name="Argimon S."/>
            <person name="Zhang W."/>
            <person name="Yang X."/>
            <person name="Jeffery I.B."/>
            <person name="Cooney J.C."/>
            <person name="Kagawa T.F."/>
            <person name="Liu W."/>
            <person name="Song Y."/>
            <person name="Salvetti E."/>
            <person name="Wrobel A."/>
            <person name="Rasinkangas P."/>
            <person name="Parkhill J."/>
            <person name="Rea M.C."/>
            <person name="O'Sullivan O."/>
            <person name="Ritari J."/>
            <person name="Douillard F.P."/>
            <person name="Paul Ross R."/>
            <person name="Yang R."/>
            <person name="Briner A.E."/>
            <person name="Felis G.E."/>
            <person name="de Vos W.M."/>
            <person name="Barrangou R."/>
            <person name="Klaenhammer T.R."/>
            <person name="Caufield P.W."/>
            <person name="Cui Y."/>
            <person name="Zhang H."/>
            <person name="O'Toole P.W."/>
        </authorList>
    </citation>
    <scope>NUCLEOTIDE SEQUENCE [LARGE SCALE GENOMIC DNA]</scope>
    <source>
        <strain evidence="4 5">DSM 24301</strain>
    </source>
</reference>
<dbReference type="Gene3D" id="3.30.420.150">
    <property type="entry name" value="Exopolyphosphatase. Domain 2"/>
    <property type="match status" value="1"/>
</dbReference>
<dbReference type="EMBL" id="JQCE01000001">
    <property type="protein sequence ID" value="KRO18901.1"/>
    <property type="molecule type" value="Genomic_DNA"/>
</dbReference>
<evidence type="ECO:0000259" key="2">
    <source>
        <dbReference type="Pfam" id="PF02541"/>
    </source>
</evidence>
<evidence type="ECO:0000313" key="4">
    <source>
        <dbReference type="EMBL" id="KRO18901.1"/>
    </source>
</evidence>
<dbReference type="InterPro" id="IPR003695">
    <property type="entry name" value="Ppx_GppA_N"/>
</dbReference>
<evidence type="ECO:0000259" key="3">
    <source>
        <dbReference type="Pfam" id="PF21447"/>
    </source>
</evidence>
<proteinExistence type="inferred from homology"/>
<comment type="similarity">
    <text evidence="1">Belongs to the GppA/Ppx family.</text>
</comment>
<gene>
    <name evidence="4" type="ORF">IV56_GL000053</name>
</gene>
<dbReference type="Gene3D" id="3.30.420.40">
    <property type="match status" value="1"/>
</dbReference>
<dbReference type="PANTHER" id="PTHR30005">
    <property type="entry name" value="EXOPOLYPHOSPHATASE"/>
    <property type="match status" value="1"/>
</dbReference>
<protein>
    <submittedName>
        <fullName evidence="4">Uncharacterized protein</fullName>
    </submittedName>
</protein>
<dbReference type="Pfam" id="PF02541">
    <property type="entry name" value="Ppx-GppA"/>
    <property type="match status" value="1"/>
</dbReference>